<dbReference type="EMBL" id="LITT01000009">
    <property type="protein sequence ID" value="OAA90880.1"/>
    <property type="molecule type" value="Genomic_DNA"/>
</dbReference>
<dbReference type="AlphaFoldDB" id="A0A166RKR6"/>
<reference evidence="1 2" key="1">
    <citation type="journal article" date="2015" name="Biotechnol. Bioeng.">
        <title>Genome sequence and phenotypic characterization of Caulobacter segnis.</title>
        <authorList>
            <person name="Patel S."/>
            <person name="Fletcher B."/>
            <person name="Scott D.C."/>
            <person name="Ely B."/>
        </authorList>
    </citation>
    <scope>NUCLEOTIDE SEQUENCE [LARGE SCALE GENOMIC DNA]</scope>
    <source>
        <strain evidence="1 2">ERI-2</strain>
    </source>
</reference>
<comment type="caution">
    <text evidence="1">The sequence shown here is derived from an EMBL/GenBank/DDBJ whole genome shotgun (WGS) entry which is preliminary data.</text>
</comment>
<gene>
    <name evidence="1" type="ORF">WY13_00946</name>
</gene>
<dbReference type="Proteomes" id="UP000077407">
    <property type="component" value="Unassembled WGS sequence"/>
</dbReference>
<proteinExistence type="predicted"/>
<evidence type="ECO:0000313" key="1">
    <source>
        <dbReference type="EMBL" id="OAA90880.1"/>
    </source>
</evidence>
<name>A0A166RKR6_9CLOT</name>
<accession>A0A166RKR6</accession>
<organism evidence="1 2">
    <name type="scientific">Clostridium ljungdahlii</name>
    <dbReference type="NCBI Taxonomy" id="1538"/>
    <lineage>
        <taxon>Bacteria</taxon>
        <taxon>Bacillati</taxon>
        <taxon>Bacillota</taxon>
        <taxon>Clostridia</taxon>
        <taxon>Eubacteriales</taxon>
        <taxon>Clostridiaceae</taxon>
        <taxon>Clostridium</taxon>
    </lineage>
</organism>
<dbReference type="PATRIC" id="fig|1538.10.peg.1451"/>
<protein>
    <submittedName>
        <fullName evidence="1">Uncharacterized protein</fullName>
    </submittedName>
</protein>
<sequence length="29" mass="3515">MCVKHCNAIRKKIRKVLIEMEEIQNDDKE</sequence>
<evidence type="ECO:0000313" key="2">
    <source>
        <dbReference type="Proteomes" id="UP000077407"/>
    </source>
</evidence>